<dbReference type="InterPro" id="IPR029052">
    <property type="entry name" value="Metallo-depent_PP-like"/>
</dbReference>
<sequence>MKILIIGDVHGYFQPFQPLIDRYADKVDLVIQLGDLIDRVPSTKEVLDLAIKLDQEDKYIFLKGNHEFELLLHHESGMNEHWYIQMGKQTLEQLSDNYEYYINWLSHRPLKFETDDILVTHAGTANIETDYWDEDNEHGILWDRLPLKRLNKFQIHGHTPTESGEVEVDQQSNSCNIDTGMGLGNRLSGIIIEDDKIMKIIS</sequence>
<feature type="domain" description="Calcineurin-like phosphoesterase" evidence="1">
    <location>
        <begin position="1"/>
        <end position="164"/>
    </location>
</feature>
<dbReference type="EMBL" id="KR732654">
    <property type="protein sequence ID" value="ALB00624.1"/>
    <property type="molecule type" value="Genomic_DNA"/>
</dbReference>
<dbReference type="AlphaFoldDB" id="A0A0K2JNG7"/>
<dbReference type="GO" id="GO:0005737">
    <property type="term" value="C:cytoplasm"/>
    <property type="evidence" value="ECO:0007669"/>
    <property type="project" value="TreeGrafter"/>
</dbReference>
<dbReference type="InterPro" id="IPR050126">
    <property type="entry name" value="Ap4A_hydrolase"/>
</dbReference>
<dbReference type="SUPFAM" id="SSF56300">
    <property type="entry name" value="Metallo-dependent phosphatases"/>
    <property type="match status" value="1"/>
</dbReference>
<dbReference type="GO" id="GO:0008803">
    <property type="term" value="F:bis(5'-nucleosyl)-tetraphosphatase (symmetrical) activity"/>
    <property type="evidence" value="ECO:0007669"/>
    <property type="project" value="TreeGrafter"/>
</dbReference>
<reference evidence="2" key="1">
    <citation type="journal article" date="2016" name="PLoS ONE">
        <title>A Look into the Melting Pot: The mecC-Harboring Region Is a Recombination Hot Spot in Staphylococcus stepanovicii.</title>
        <authorList>
            <person name="Semmler T."/>
            <person name="Harrison E.M."/>
            <person name="Lubke-Becker A."/>
            <person name="Ulrich R.G."/>
            <person name="Wieler L.H."/>
            <person name="Guenther S."/>
            <person name="Stamm I."/>
            <person name="Hanssen A.M."/>
            <person name="Holmes M.A."/>
            <person name="Vincze S."/>
            <person name="Walther B."/>
        </authorList>
    </citation>
    <scope>NUCLEOTIDE SEQUENCE</scope>
    <source>
        <strain evidence="2">IMT28705</strain>
    </source>
</reference>
<name>A0A0K2JNG7_9STAP</name>
<dbReference type="GO" id="GO:0016791">
    <property type="term" value="F:phosphatase activity"/>
    <property type="evidence" value="ECO:0007669"/>
    <property type="project" value="TreeGrafter"/>
</dbReference>
<dbReference type="GO" id="GO:0110154">
    <property type="term" value="P:RNA decapping"/>
    <property type="evidence" value="ECO:0007669"/>
    <property type="project" value="TreeGrafter"/>
</dbReference>
<dbReference type="Pfam" id="PF00149">
    <property type="entry name" value="Metallophos"/>
    <property type="match status" value="1"/>
</dbReference>
<dbReference type="Gene3D" id="3.60.21.10">
    <property type="match status" value="1"/>
</dbReference>
<evidence type="ECO:0000313" key="2">
    <source>
        <dbReference type="EMBL" id="ALB00624.1"/>
    </source>
</evidence>
<organism evidence="2">
    <name type="scientific">Mammaliicoccus stepanovicii</name>
    <dbReference type="NCBI Taxonomy" id="643214"/>
    <lineage>
        <taxon>Bacteria</taxon>
        <taxon>Bacillati</taxon>
        <taxon>Bacillota</taxon>
        <taxon>Bacilli</taxon>
        <taxon>Bacillales</taxon>
        <taxon>Staphylococcaceae</taxon>
        <taxon>Mammaliicoccus</taxon>
    </lineage>
</organism>
<evidence type="ECO:0000259" key="1">
    <source>
        <dbReference type="Pfam" id="PF00149"/>
    </source>
</evidence>
<dbReference type="InterPro" id="IPR004843">
    <property type="entry name" value="Calcineurin-like_PHP"/>
</dbReference>
<accession>A0A0K2JNG7</accession>
<proteinExistence type="predicted"/>
<dbReference type="PANTHER" id="PTHR42850">
    <property type="entry name" value="METALLOPHOSPHOESTERASE"/>
    <property type="match status" value="1"/>
</dbReference>
<protein>
    <submittedName>
        <fullName evidence="2">Serine/threonine protein phosphatase</fullName>
    </submittedName>
</protein>
<dbReference type="PANTHER" id="PTHR42850:SF4">
    <property type="entry name" value="ZINC-DEPENDENT ENDOPOLYPHOSPHATASE"/>
    <property type="match status" value="1"/>
</dbReference>